<feature type="binding site" evidence="6">
    <location>
        <begin position="108"/>
        <end position="110"/>
    </location>
    <ligand>
        <name>S-adenosyl-L-methionine</name>
        <dbReference type="ChEBI" id="CHEBI:59789"/>
    </ligand>
</feature>
<dbReference type="PANTHER" id="PTHR31760:SF0">
    <property type="entry name" value="S-ADENOSYL-L-METHIONINE-DEPENDENT METHYLTRANSFERASES SUPERFAMILY PROTEIN"/>
    <property type="match status" value="1"/>
</dbReference>
<dbReference type="STRING" id="651182.TOL2_C21060"/>
<dbReference type="PATRIC" id="fig|651182.5.peg.2500"/>
<keyword evidence="1 6" id="KW-0963">Cytoplasm</keyword>
<dbReference type="HOGENOM" id="CLU_065341_0_0_7"/>
<dbReference type="HAMAP" id="MF_00074">
    <property type="entry name" value="16SrRNA_methyltr_G"/>
    <property type="match status" value="1"/>
</dbReference>
<dbReference type="Gene3D" id="3.40.50.150">
    <property type="entry name" value="Vaccinia Virus protein VP39"/>
    <property type="match status" value="1"/>
</dbReference>
<dbReference type="AlphaFoldDB" id="K0NNE0"/>
<comment type="function">
    <text evidence="6">Specifically methylates the N7 position of a guanine in 16S rRNA.</text>
</comment>
<dbReference type="PANTHER" id="PTHR31760">
    <property type="entry name" value="S-ADENOSYL-L-METHIONINE-DEPENDENT METHYLTRANSFERASES SUPERFAMILY PROTEIN"/>
    <property type="match status" value="1"/>
</dbReference>
<reference evidence="7 8" key="1">
    <citation type="journal article" date="2013" name="Environ. Microbiol.">
        <title>Complete genome, catabolic sub-proteomes and key-metabolites of Desulfobacula toluolica Tol2, a marine, aromatic compound-degrading, sulfate-reducing bacterium.</title>
        <authorList>
            <person name="Wohlbrand L."/>
            <person name="Jacob J.H."/>
            <person name="Kube M."/>
            <person name="Mussmann M."/>
            <person name="Jarling R."/>
            <person name="Beck A."/>
            <person name="Amann R."/>
            <person name="Wilkes H."/>
            <person name="Reinhardt R."/>
            <person name="Rabus R."/>
        </authorList>
    </citation>
    <scope>NUCLEOTIDE SEQUENCE [LARGE SCALE GENOMIC DNA]</scope>
    <source>
        <strain evidence="8">DSM 7467 / Tol2</strain>
    </source>
</reference>
<feature type="binding site" evidence="6">
    <location>
        <position position="155"/>
    </location>
    <ligand>
        <name>S-adenosyl-L-methionine</name>
        <dbReference type="ChEBI" id="CHEBI:59789"/>
    </ligand>
</feature>
<feature type="binding site" evidence="6">
    <location>
        <position position="85"/>
    </location>
    <ligand>
        <name>S-adenosyl-L-methionine</name>
        <dbReference type="ChEBI" id="CHEBI:59789"/>
    </ligand>
</feature>
<dbReference type="OrthoDB" id="9808773at2"/>
<feature type="binding site" evidence="6">
    <location>
        <position position="90"/>
    </location>
    <ligand>
        <name>S-adenosyl-L-methionine</name>
        <dbReference type="ChEBI" id="CHEBI:59789"/>
    </ligand>
</feature>
<evidence type="ECO:0000256" key="2">
    <source>
        <dbReference type="ARBA" id="ARBA00022552"/>
    </source>
</evidence>
<feature type="binding site" evidence="6">
    <location>
        <begin position="136"/>
        <end position="137"/>
    </location>
    <ligand>
        <name>S-adenosyl-L-methionine</name>
        <dbReference type="ChEBI" id="CHEBI:59789"/>
    </ligand>
</feature>
<evidence type="ECO:0000256" key="1">
    <source>
        <dbReference type="ARBA" id="ARBA00022490"/>
    </source>
</evidence>
<evidence type="ECO:0000256" key="5">
    <source>
        <dbReference type="ARBA" id="ARBA00022691"/>
    </source>
</evidence>
<keyword evidence="5 6" id="KW-0949">S-adenosyl-L-methionine</keyword>
<keyword evidence="3 6" id="KW-0489">Methyltransferase</keyword>
<evidence type="ECO:0000256" key="6">
    <source>
        <dbReference type="HAMAP-Rule" id="MF_00074"/>
    </source>
</evidence>
<comment type="subcellular location">
    <subcellularLocation>
        <location evidence="6">Cytoplasm</location>
    </subcellularLocation>
</comment>
<evidence type="ECO:0000256" key="4">
    <source>
        <dbReference type="ARBA" id="ARBA00022679"/>
    </source>
</evidence>
<dbReference type="RefSeq" id="WP_014957580.1">
    <property type="nucleotide sequence ID" value="NC_018645.1"/>
</dbReference>
<dbReference type="InterPro" id="IPR029063">
    <property type="entry name" value="SAM-dependent_MTases_sf"/>
</dbReference>
<keyword evidence="8" id="KW-1185">Reference proteome</keyword>
<dbReference type="SUPFAM" id="SSF53335">
    <property type="entry name" value="S-adenosyl-L-methionine-dependent methyltransferases"/>
    <property type="match status" value="1"/>
</dbReference>
<name>K0NNE0_DESTT</name>
<evidence type="ECO:0000256" key="3">
    <source>
        <dbReference type="ARBA" id="ARBA00022603"/>
    </source>
</evidence>
<dbReference type="Pfam" id="PF02527">
    <property type="entry name" value="GidB"/>
    <property type="match status" value="1"/>
</dbReference>
<dbReference type="EC" id="2.1.1.-" evidence="6"/>
<protein>
    <recommendedName>
        <fullName evidence="6">Ribosomal RNA small subunit methyltransferase G</fullName>
        <ecNumber evidence="6">2.1.1.-</ecNumber>
    </recommendedName>
    <alternativeName>
        <fullName evidence="6">16S rRNA 7-methylguanosine methyltransferase</fullName>
        <shortName evidence="6">16S rRNA m7G methyltransferase</shortName>
    </alternativeName>
</protein>
<dbReference type="GO" id="GO:0005829">
    <property type="term" value="C:cytosol"/>
    <property type="evidence" value="ECO:0007669"/>
    <property type="project" value="TreeGrafter"/>
</dbReference>
<gene>
    <name evidence="6 7" type="primary">rsmG</name>
    <name evidence="7" type="ordered locus">TOL2_C21060</name>
</gene>
<dbReference type="InterPro" id="IPR003682">
    <property type="entry name" value="rRNA_ssu_MeTfrase_G"/>
</dbReference>
<dbReference type="GO" id="GO:0070043">
    <property type="term" value="F:rRNA (guanine-N7-)-methyltransferase activity"/>
    <property type="evidence" value="ECO:0007669"/>
    <property type="project" value="UniProtKB-UniRule"/>
</dbReference>
<proteinExistence type="inferred from homology"/>
<comment type="similarity">
    <text evidence="6">Belongs to the methyltransferase superfamily. RNA methyltransferase RsmG family.</text>
</comment>
<organism evidence="7 8">
    <name type="scientific">Desulfobacula toluolica (strain DSM 7467 / Tol2)</name>
    <dbReference type="NCBI Taxonomy" id="651182"/>
    <lineage>
        <taxon>Bacteria</taxon>
        <taxon>Pseudomonadati</taxon>
        <taxon>Thermodesulfobacteriota</taxon>
        <taxon>Desulfobacteria</taxon>
        <taxon>Desulfobacterales</taxon>
        <taxon>Desulfobacteraceae</taxon>
        <taxon>Desulfobacula</taxon>
    </lineage>
</organism>
<dbReference type="EMBL" id="FO203503">
    <property type="protein sequence ID" value="CCK80267.1"/>
    <property type="molecule type" value="Genomic_DNA"/>
</dbReference>
<dbReference type="CDD" id="cd02440">
    <property type="entry name" value="AdoMet_MTases"/>
    <property type="match status" value="1"/>
</dbReference>
<keyword evidence="4 6" id="KW-0808">Transferase</keyword>
<dbReference type="NCBIfam" id="TIGR00138">
    <property type="entry name" value="rsmG_gidB"/>
    <property type="match status" value="1"/>
</dbReference>
<dbReference type="PIRSF" id="PIRSF003078">
    <property type="entry name" value="GidB"/>
    <property type="match status" value="1"/>
</dbReference>
<accession>K0NNE0</accession>
<evidence type="ECO:0000313" key="7">
    <source>
        <dbReference type="EMBL" id="CCK80267.1"/>
    </source>
</evidence>
<dbReference type="Proteomes" id="UP000007347">
    <property type="component" value="Chromosome"/>
</dbReference>
<sequence>MTILSEQSVREFKHHLINGSNALGIKVSDHQSEQMLVHSKELMVWNKKINLTAIKKPLQIAEKHFIDSIAAASFLGNEQSVIDLGSGGGFPGIPIKIMNPSVNVVLIDSSRKKINFLKHIIRMLDLDTIDAIHSRVEDLHENNVYKNKFDAVISRAFTDLSKFVKLAAPFLNKKGAIYAMKGKNADQEITPEILEQYNLTTDHYRLPFEKSNRYVIKLSAKS</sequence>
<dbReference type="KEGG" id="dto:TOL2_C21060"/>
<keyword evidence="2 6" id="KW-0698">rRNA processing</keyword>
<evidence type="ECO:0000313" key="8">
    <source>
        <dbReference type="Proteomes" id="UP000007347"/>
    </source>
</evidence>